<comment type="caution">
    <text evidence="2">The sequence shown here is derived from an EMBL/GenBank/DDBJ whole genome shotgun (WGS) entry which is preliminary data.</text>
</comment>
<evidence type="ECO:0000313" key="2">
    <source>
        <dbReference type="EMBL" id="GMI57288.1"/>
    </source>
</evidence>
<feature type="non-terminal residue" evidence="2">
    <location>
        <position position="380"/>
    </location>
</feature>
<evidence type="ECO:0000313" key="3">
    <source>
        <dbReference type="Proteomes" id="UP001165060"/>
    </source>
</evidence>
<dbReference type="EMBL" id="BRYB01006807">
    <property type="protein sequence ID" value="GMI57288.1"/>
    <property type="molecule type" value="Genomic_DNA"/>
</dbReference>
<protein>
    <submittedName>
        <fullName evidence="2">Uncharacterized protein</fullName>
    </submittedName>
</protein>
<reference evidence="2 3" key="1">
    <citation type="journal article" date="2023" name="Commun. Biol.">
        <title>Genome analysis of Parmales, the sister group of diatoms, reveals the evolutionary specialization of diatoms from phago-mixotrophs to photoautotrophs.</title>
        <authorList>
            <person name="Ban H."/>
            <person name="Sato S."/>
            <person name="Yoshikawa S."/>
            <person name="Yamada K."/>
            <person name="Nakamura Y."/>
            <person name="Ichinomiya M."/>
            <person name="Sato N."/>
            <person name="Blanc-Mathieu R."/>
            <person name="Endo H."/>
            <person name="Kuwata A."/>
            <person name="Ogata H."/>
        </authorList>
    </citation>
    <scope>NUCLEOTIDE SEQUENCE [LARGE SCALE GENOMIC DNA]</scope>
</reference>
<accession>A0ABQ6NCB5</accession>
<feature type="non-terminal residue" evidence="2">
    <location>
        <position position="1"/>
    </location>
</feature>
<name>A0ABQ6NCB5_9STRA</name>
<keyword evidence="3" id="KW-1185">Reference proteome</keyword>
<evidence type="ECO:0000256" key="1">
    <source>
        <dbReference type="SAM" id="MobiDB-lite"/>
    </source>
</evidence>
<organism evidence="2 3">
    <name type="scientific">Tetraparma gracilis</name>
    <dbReference type="NCBI Taxonomy" id="2962635"/>
    <lineage>
        <taxon>Eukaryota</taxon>
        <taxon>Sar</taxon>
        <taxon>Stramenopiles</taxon>
        <taxon>Ochrophyta</taxon>
        <taxon>Bolidophyceae</taxon>
        <taxon>Parmales</taxon>
        <taxon>Triparmaceae</taxon>
        <taxon>Tetraparma</taxon>
    </lineage>
</organism>
<gene>
    <name evidence="2" type="ORF">TeGR_g11519</name>
</gene>
<sequence>PPPAPPLLTRLGPLSPASVRAALDEAERRRCEALVADSFDPEAGEDSEGNGLVYKELLQRYNSLSAPPVGKDVVSIVSGWALRTRVSTCLPILANYMRATAAPEDVLLQLSTAASICEAAALPPDPAAAAGMLRCALAHYLAPPSLPRLLAEAVRIAAAAAAQAACVPVLSGALVAHYGRLMKCARALSSLALSKPAGKVTPDASRQWKGREKAARQLLQAKFRTFAVLCRSLAGVASEAGGGGAAAAAAAPLSALNCALDVVRTLTAPATDATVLQSAAKLALDEQVRGGAVASVAAAAVALLGFLPPPAATPGPTPDSSPAASDDSFSDTDSDAPPAVVSLNKSASERLRIFELLIKKVERASPASSIVAPAVENPAP</sequence>
<feature type="region of interest" description="Disordered" evidence="1">
    <location>
        <begin position="312"/>
        <end position="342"/>
    </location>
</feature>
<proteinExistence type="predicted"/>
<dbReference type="Proteomes" id="UP001165060">
    <property type="component" value="Unassembled WGS sequence"/>
</dbReference>